<evidence type="ECO:0000313" key="1">
    <source>
        <dbReference type="EMBL" id="KKL23186.1"/>
    </source>
</evidence>
<organism evidence="1">
    <name type="scientific">marine sediment metagenome</name>
    <dbReference type="NCBI Taxonomy" id="412755"/>
    <lineage>
        <taxon>unclassified sequences</taxon>
        <taxon>metagenomes</taxon>
        <taxon>ecological metagenomes</taxon>
    </lineage>
</organism>
<sequence>MRDKTLIEELPVPINRTADQDDIECFKKALQLIARGRTDNGRPLAAERSRQIAREALIKRRMDWPRPGEARA</sequence>
<accession>A0A0F9DZQ4</accession>
<name>A0A0F9DZQ4_9ZZZZ</name>
<proteinExistence type="predicted"/>
<reference evidence="1" key="1">
    <citation type="journal article" date="2015" name="Nature">
        <title>Complex archaea that bridge the gap between prokaryotes and eukaryotes.</title>
        <authorList>
            <person name="Spang A."/>
            <person name="Saw J.H."/>
            <person name="Jorgensen S.L."/>
            <person name="Zaremba-Niedzwiedzka K."/>
            <person name="Martijn J."/>
            <person name="Lind A.E."/>
            <person name="van Eijk R."/>
            <person name="Schleper C."/>
            <person name="Guy L."/>
            <person name="Ettema T.J."/>
        </authorList>
    </citation>
    <scope>NUCLEOTIDE SEQUENCE</scope>
</reference>
<dbReference type="EMBL" id="LAZR01037068">
    <property type="protein sequence ID" value="KKL23186.1"/>
    <property type="molecule type" value="Genomic_DNA"/>
</dbReference>
<dbReference type="AlphaFoldDB" id="A0A0F9DZQ4"/>
<gene>
    <name evidence="1" type="ORF">LCGC14_2427920</name>
</gene>
<comment type="caution">
    <text evidence="1">The sequence shown here is derived from an EMBL/GenBank/DDBJ whole genome shotgun (WGS) entry which is preliminary data.</text>
</comment>
<protein>
    <submittedName>
        <fullName evidence="1">Uncharacterized protein</fullName>
    </submittedName>
</protein>